<keyword evidence="3" id="KW-1185">Reference proteome</keyword>
<proteinExistence type="predicted"/>
<accession>A0AAD5W061</accession>
<evidence type="ECO:0000313" key="3">
    <source>
        <dbReference type="Proteomes" id="UP001213000"/>
    </source>
</evidence>
<feature type="region of interest" description="Disordered" evidence="1">
    <location>
        <begin position="21"/>
        <end position="41"/>
    </location>
</feature>
<evidence type="ECO:0000313" key="2">
    <source>
        <dbReference type="EMBL" id="KAJ3574326.1"/>
    </source>
</evidence>
<comment type="caution">
    <text evidence="2">The sequence shown here is derived from an EMBL/GenBank/DDBJ whole genome shotgun (WGS) entry which is preliminary data.</text>
</comment>
<gene>
    <name evidence="2" type="ORF">NP233_g1839</name>
</gene>
<dbReference type="Proteomes" id="UP001213000">
    <property type="component" value="Unassembled WGS sequence"/>
</dbReference>
<organism evidence="2 3">
    <name type="scientific">Leucocoprinus birnbaumii</name>
    <dbReference type="NCBI Taxonomy" id="56174"/>
    <lineage>
        <taxon>Eukaryota</taxon>
        <taxon>Fungi</taxon>
        <taxon>Dikarya</taxon>
        <taxon>Basidiomycota</taxon>
        <taxon>Agaricomycotina</taxon>
        <taxon>Agaricomycetes</taxon>
        <taxon>Agaricomycetidae</taxon>
        <taxon>Agaricales</taxon>
        <taxon>Agaricineae</taxon>
        <taxon>Agaricaceae</taxon>
        <taxon>Leucocoprinus</taxon>
    </lineage>
</organism>
<feature type="region of interest" description="Disordered" evidence="1">
    <location>
        <begin position="355"/>
        <end position="400"/>
    </location>
</feature>
<evidence type="ECO:0000256" key="1">
    <source>
        <dbReference type="SAM" id="MobiDB-lite"/>
    </source>
</evidence>
<dbReference type="AlphaFoldDB" id="A0AAD5W061"/>
<dbReference type="EMBL" id="JANIEX010000072">
    <property type="protein sequence ID" value="KAJ3574326.1"/>
    <property type="molecule type" value="Genomic_DNA"/>
</dbReference>
<protein>
    <submittedName>
        <fullName evidence="2">Uncharacterized protein</fullName>
    </submittedName>
</protein>
<reference evidence="2" key="1">
    <citation type="submission" date="2022-07" db="EMBL/GenBank/DDBJ databases">
        <title>Genome Sequence of Leucocoprinus birnbaumii.</title>
        <authorList>
            <person name="Buettner E."/>
        </authorList>
    </citation>
    <scope>NUCLEOTIDE SEQUENCE</scope>
    <source>
        <strain evidence="2">VT141</strain>
    </source>
</reference>
<name>A0AAD5W061_9AGAR</name>
<sequence length="400" mass="45669">MSANANPASNAFPSFASHAARNPLQPVIQPAPPKNKKTYDKQTLEVNRQLREEKKDVFLADLEVVQLAHQERIKELAHKYHCKLPYMEKVVKSQSLYHRRRKANLWNAKVTKKGKGTQSRCVTRESMNIVLPILQEKPPGQHAKISEICRAIKDNPSLADMDPESDEAKALRDSFEETRALKKRRRDEMKALSYRTAADAFSFFSRSHVNDTMEPAWVGSSPQVLTFLLETMHTTAGEMGRHFELWSCTKGDGQIRNQLVKLQSECAEMIVQRLREITHCRNAIMSYAYYKTDIKARYNVELKGWPDVVLFRAPGKITTMFEIRALHAALLSGQCYWKVMPQGAVDMLTKKLMANPVRRTRKSRKRANDENAPPSGNVGGRGRGKKGNYKSREIIEEDDE</sequence>